<accession>A0ABR9AXH9</accession>
<feature type="compositionally biased region" description="Polar residues" evidence="1">
    <location>
        <begin position="28"/>
        <end position="38"/>
    </location>
</feature>
<name>A0ABR9AXH9_9BACL</name>
<proteinExistence type="predicted"/>
<gene>
    <name evidence="2" type="ORF">IFO66_10985</name>
</gene>
<sequence length="86" mass="9208">MMNICINQIRVNVLSNLASINIGTTFLGSNQNATSQVPTPEGETPPAMNSGHTQSSEPVAVPEAELMEEPIILPQLGMPPIERPIE</sequence>
<protein>
    <submittedName>
        <fullName evidence="2">Uncharacterized protein</fullName>
    </submittedName>
</protein>
<comment type="caution">
    <text evidence="2">The sequence shown here is derived from an EMBL/GenBank/DDBJ whole genome shotgun (WGS) entry which is preliminary data.</text>
</comment>
<feature type="region of interest" description="Disordered" evidence="1">
    <location>
        <begin position="28"/>
        <end position="59"/>
    </location>
</feature>
<evidence type="ECO:0000313" key="3">
    <source>
        <dbReference type="Proteomes" id="UP000634529"/>
    </source>
</evidence>
<dbReference type="Proteomes" id="UP000634529">
    <property type="component" value="Unassembled WGS sequence"/>
</dbReference>
<keyword evidence="3" id="KW-1185">Reference proteome</keyword>
<evidence type="ECO:0000256" key="1">
    <source>
        <dbReference type="SAM" id="MobiDB-lite"/>
    </source>
</evidence>
<organism evidence="2 3">
    <name type="scientific">Paenibacillus arenosi</name>
    <dbReference type="NCBI Taxonomy" id="2774142"/>
    <lineage>
        <taxon>Bacteria</taxon>
        <taxon>Bacillati</taxon>
        <taxon>Bacillota</taxon>
        <taxon>Bacilli</taxon>
        <taxon>Bacillales</taxon>
        <taxon>Paenibacillaceae</taxon>
        <taxon>Paenibacillus</taxon>
    </lineage>
</organism>
<dbReference type="EMBL" id="JACYTN010000006">
    <property type="protein sequence ID" value="MBD8498825.1"/>
    <property type="molecule type" value="Genomic_DNA"/>
</dbReference>
<reference evidence="2 3" key="1">
    <citation type="submission" date="2020-09" db="EMBL/GenBank/DDBJ databases">
        <title>Paenibacillus sp. CAU 1523 isolated from sand of Haeundae Beach.</title>
        <authorList>
            <person name="Kim W."/>
        </authorList>
    </citation>
    <scope>NUCLEOTIDE SEQUENCE [LARGE SCALE GENOMIC DNA]</scope>
    <source>
        <strain evidence="2 3">CAU 1523</strain>
    </source>
</reference>
<dbReference type="RefSeq" id="WP_192025186.1">
    <property type="nucleotide sequence ID" value="NZ_JACYTN010000006.1"/>
</dbReference>
<evidence type="ECO:0000313" key="2">
    <source>
        <dbReference type="EMBL" id="MBD8498825.1"/>
    </source>
</evidence>